<keyword evidence="2" id="KW-1003">Cell membrane</keyword>
<dbReference type="GO" id="GO:0015658">
    <property type="term" value="F:branched-chain amino acid transmembrane transporter activity"/>
    <property type="evidence" value="ECO:0007669"/>
    <property type="project" value="InterPro"/>
</dbReference>
<keyword evidence="4 6" id="KW-1133">Transmembrane helix</keyword>
<comment type="subcellular location">
    <subcellularLocation>
        <location evidence="1">Cell membrane</location>
        <topology evidence="1">Multi-pass membrane protein</topology>
    </subcellularLocation>
</comment>
<evidence type="ECO:0000256" key="2">
    <source>
        <dbReference type="ARBA" id="ARBA00022475"/>
    </source>
</evidence>
<feature type="transmembrane region" description="Helical" evidence="6">
    <location>
        <begin position="246"/>
        <end position="268"/>
    </location>
</feature>
<evidence type="ECO:0000256" key="1">
    <source>
        <dbReference type="ARBA" id="ARBA00004651"/>
    </source>
</evidence>
<feature type="transmembrane region" description="Helical" evidence="6">
    <location>
        <begin position="95"/>
        <end position="115"/>
    </location>
</feature>
<feature type="transmembrane region" description="Helical" evidence="6">
    <location>
        <begin position="46"/>
        <end position="63"/>
    </location>
</feature>
<reference evidence="7" key="1">
    <citation type="submission" date="2020-05" db="EMBL/GenBank/DDBJ databases">
        <authorList>
            <person name="Chiriac C."/>
            <person name="Salcher M."/>
            <person name="Ghai R."/>
            <person name="Kavagutti S V."/>
        </authorList>
    </citation>
    <scope>NUCLEOTIDE SEQUENCE</scope>
</reference>
<keyword evidence="5 6" id="KW-0472">Membrane</keyword>
<accession>A0A6J6FFU9</accession>
<feature type="transmembrane region" description="Helical" evidence="6">
    <location>
        <begin position="168"/>
        <end position="189"/>
    </location>
</feature>
<dbReference type="EMBL" id="CAEZUE010000028">
    <property type="protein sequence ID" value="CAB4587806.1"/>
    <property type="molecule type" value="Genomic_DNA"/>
</dbReference>
<name>A0A6J6FFU9_9ZZZZ</name>
<feature type="transmembrane region" description="Helical" evidence="6">
    <location>
        <begin position="221"/>
        <end position="240"/>
    </location>
</feature>
<sequence>MDFLGILSSTASFILDPTTMAYALAGLGLAIHFGFAGLLNMGMAGFMALGAYGYAIGILTFGLPWYLAAFVGIGASIVFALILGIPTLRLRGDYLAIVTIAAAEIIRLLLLTAVFTDVTGSADGLTGFNGTGGTVTNPTPGAGGFNDANPIPSGEYGFEPFLDNERTWFIRIVGMLILVGATFAVWRLVNSPWGRVIKGIREDEDAVRSLGKNVFAYKMQALVIGGVLGSLGGLLLALSTNVNSSVYVTSLTFFIWTALLLGGAATVFGPLVGSVIFWTLQAFLGLVFPALAKAGLLPFSGIQAAQIRFIIVGVILVLLVIFRPQGIFGNKKELTFVK</sequence>
<feature type="transmembrane region" description="Helical" evidence="6">
    <location>
        <begin position="69"/>
        <end position="88"/>
    </location>
</feature>
<evidence type="ECO:0000256" key="3">
    <source>
        <dbReference type="ARBA" id="ARBA00022692"/>
    </source>
</evidence>
<organism evidence="7">
    <name type="scientific">freshwater metagenome</name>
    <dbReference type="NCBI Taxonomy" id="449393"/>
    <lineage>
        <taxon>unclassified sequences</taxon>
        <taxon>metagenomes</taxon>
        <taxon>ecological metagenomes</taxon>
    </lineage>
</organism>
<evidence type="ECO:0000256" key="4">
    <source>
        <dbReference type="ARBA" id="ARBA00022989"/>
    </source>
</evidence>
<dbReference type="GO" id="GO:0005886">
    <property type="term" value="C:plasma membrane"/>
    <property type="evidence" value="ECO:0007669"/>
    <property type="project" value="UniProtKB-SubCell"/>
</dbReference>
<dbReference type="PANTHER" id="PTHR30482:SF10">
    <property type="entry name" value="HIGH-AFFINITY BRANCHED-CHAIN AMINO ACID TRANSPORT PROTEIN BRAE"/>
    <property type="match status" value="1"/>
</dbReference>
<dbReference type="AlphaFoldDB" id="A0A6J6FFU9"/>
<feature type="transmembrane region" description="Helical" evidence="6">
    <location>
        <begin position="20"/>
        <end position="39"/>
    </location>
</feature>
<dbReference type="InterPro" id="IPR001851">
    <property type="entry name" value="ABC_transp_permease"/>
</dbReference>
<gene>
    <name evidence="7" type="ORF">UFOPK1788_00341</name>
</gene>
<dbReference type="CDD" id="cd06581">
    <property type="entry name" value="TM_PBP1_LivM_like"/>
    <property type="match status" value="1"/>
</dbReference>
<dbReference type="Pfam" id="PF02653">
    <property type="entry name" value="BPD_transp_2"/>
    <property type="match status" value="1"/>
</dbReference>
<evidence type="ECO:0000313" key="7">
    <source>
        <dbReference type="EMBL" id="CAB4587806.1"/>
    </source>
</evidence>
<feature type="transmembrane region" description="Helical" evidence="6">
    <location>
        <begin position="304"/>
        <end position="322"/>
    </location>
</feature>
<evidence type="ECO:0000256" key="5">
    <source>
        <dbReference type="ARBA" id="ARBA00023136"/>
    </source>
</evidence>
<evidence type="ECO:0000256" key="6">
    <source>
        <dbReference type="SAM" id="Phobius"/>
    </source>
</evidence>
<proteinExistence type="predicted"/>
<dbReference type="InterPro" id="IPR043428">
    <property type="entry name" value="LivM-like"/>
</dbReference>
<keyword evidence="3 6" id="KW-0812">Transmembrane</keyword>
<dbReference type="PANTHER" id="PTHR30482">
    <property type="entry name" value="HIGH-AFFINITY BRANCHED-CHAIN AMINO ACID TRANSPORT SYSTEM PERMEASE"/>
    <property type="match status" value="1"/>
</dbReference>
<protein>
    <submittedName>
        <fullName evidence="7">Unannotated protein</fullName>
    </submittedName>
</protein>